<dbReference type="Proteomes" id="UP000503462">
    <property type="component" value="Chromosome 1"/>
</dbReference>
<feature type="binding site" evidence="5">
    <location>
        <position position="145"/>
    </location>
    <ligand>
        <name>S-adenosyl-L-methionine</name>
        <dbReference type="ChEBI" id="CHEBI:59789"/>
    </ligand>
</feature>
<feature type="binding site" evidence="5">
    <location>
        <begin position="71"/>
        <end position="73"/>
    </location>
    <ligand>
        <name>S-adenosyl-L-methionine</name>
        <dbReference type="ChEBI" id="CHEBI:59789"/>
    </ligand>
</feature>
<accession>A0A6H0XP10</accession>
<dbReference type="PANTHER" id="PTHR14614:SF10">
    <property type="entry name" value="PROTEIN N-TERMINAL AND LYSINE N-METHYLTRANSFERASE EFM7"/>
    <property type="match status" value="1"/>
</dbReference>
<dbReference type="GO" id="GO:0016279">
    <property type="term" value="F:protein-lysine N-methyltransferase activity"/>
    <property type="evidence" value="ECO:0007669"/>
    <property type="project" value="UniProtKB-UniRule"/>
</dbReference>
<reference evidence="6 7" key="1">
    <citation type="journal article" date="2016" name="Sci. Rep.">
        <title>Peltaster fructicola genome reveals evolution from an invasive phytopathogen to an ectophytic parasite.</title>
        <authorList>
            <person name="Xu C."/>
            <person name="Chen H."/>
            <person name="Gleason M.L."/>
            <person name="Xu J.R."/>
            <person name="Liu H."/>
            <person name="Zhang R."/>
            <person name="Sun G."/>
        </authorList>
    </citation>
    <scope>NUCLEOTIDE SEQUENCE [LARGE SCALE GENOMIC DNA]</scope>
    <source>
        <strain evidence="6 7">LNHT1506</strain>
    </source>
</reference>
<evidence type="ECO:0000313" key="6">
    <source>
        <dbReference type="EMBL" id="QIW96452.1"/>
    </source>
</evidence>
<proteinExistence type="inferred from homology"/>
<dbReference type="PANTHER" id="PTHR14614">
    <property type="entry name" value="HEPATOCELLULAR CARCINOMA-ASSOCIATED ANTIGEN"/>
    <property type="match status" value="1"/>
</dbReference>
<keyword evidence="4 5" id="KW-0949">S-adenosyl-L-methionine</keyword>
<dbReference type="AlphaFoldDB" id="A0A6H0XP10"/>
<dbReference type="InterPro" id="IPR019410">
    <property type="entry name" value="Methyltransf_16"/>
</dbReference>
<name>A0A6H0XP10_9PEZI</name>
<dbReference type="GO" id="GO:0005737">
    <property type="term" value="C:cytoplasm"/>
    <property type="evidence" value="ECO:0007669"/>
    <property type="project" value="UniProtKB-SubCell"/>
</dbReference>
<dbReference type="Gene3D" id="3.40.50.150">
    <property type="entry name" value="Vaccinia Virus protein VP39"/>
    <property type="match status" value="1"/>
</dbReference>
<evidence type="ECO:0000256" key="3">
    <source>
        <dbReference type="ARBA" id="ARBA00022679"/>
    </source>
</evidence>
<keyword evidence="3 5" id="KW-0808">Transferase</keyword>
<feature type="binding site" evidence="5">
    <location>
        <position position="93"/>
    </location>
    <ligand>
        <name>S-adenosyl-L-methionine</name>
        <dbReference type="ChEBI" id="CHEBI:59789"/>
    </ligand>
</feature>
<organism evidence="6 7">
    <name type="scientific">Peltaster fructicola</name>
    <dbReference type="NCBI Taxonomy" id="286661"/>
    <lineage>
        <taxon>Eukaryota</taxon>
        <taxon>Fungi</taxon>
        <taxon>Dikarya</taxon>
        <taxon>Ascomycota</taxon>
        <taxon>Pezizomycotina</taxon>
        <taxon>Dothideomycetes</taxon>
        <taxon>Dothideomycetes incertae sedis</taxon>
        <taxon>Peltaster</taxon>
    </lineage>
</organism>
<evidence type="ECO:0000256" key="2">
    <source>
        <dbReference type="ARBA" id="ARBA00022603"/>
    </source>
</evidence>
<keyword evidence="1 5" id="KW-0963">Cytoplasm</keyword>
<dbReference type="Pfam" id="PF10294">
    <property type="entry name" value="Methyltransf_16"/>
    <property type="match status" value="1"/>
</dbReference>
<keyword evidence="7" id="KW-1185">Reference proteome</keyword>
<dbReference type="EMBL" id="CP051139">
    <property type="protein sequence ID" value="QIW96452.1"/>
    <property type="molecule type" value="Genomic_DNA"/>
</dbReference>
<keyword evidence="2 5" id="KW-0489">Methyltransferase</keyword>
<dbReference type="EC" id="2.1.1.-" evidence="5"/>
<evidence type="ECO:0000256" key="4">
    <source>
        <dbReference type="ARBA" id="ARBA00022691"/>
    </source>
</evidence>
<dbReference type="SUPFAM" id="SSF53335">
    <property type="entry name" value="S-adenosyl-L-methionine-dependent methyltransferases"/>
    <property type="match status" value="1"/>
</dbReference>
<dbReference type="InterPro" id="IPR025784">
    <property type="entry name" value="EFM7"/>
</dbReference>
<evidence type="ECO:0000256" key="5">
    <source>
        <dbReference type="HAMAP-Rule" id="MF_03223"/>
    </source>
</evidence>
<comment type="function">
    <text evidence="5">S-adenosyl-L-methionine-dependent protein methyltransferase that trimethylates the N-terminal glycine 'Gly-2' of elongation factor 1-alpha, before also catalyzing the mono- and dimethylation of 'Lys-3'.</text>
</comment>
<feature type="binding site" evidence="5">
    <location>
        <position position="126"/>
    </location>
    <ligand>
        <name>S-adenosyl-L-methionine</name>
        <dbReference type="ChEBI" id="CHEBI:59789"/>
    </ligand>
</feature>
<feature type="binding site" evidence="5">
    <location>
        <position position="44"/>
    </location>
    <ligand>
        <name>S-adenosyl-L-methionine</name>
        <dbReference type="ChEBI" id="CHEBI:59789"/>
    </ligand>
</feature>
<dbReference type="OrthoDB" id="46564at2759"/>
<sequence>MFTEPEGFFEPEKQPTTAIHQLKDGRSLEVRLVGHNPLWGHFLWNAGRTIAHFLEEHAETMIQDQTVLELGAGAGLPSLISAVKGAKDVVVTDYPDAELIDNLTFNIDHCSLLEKSASIVAKGYLWGAAVDQINVPGSFDVLILADLLFNHSEHVKLVASIEMTLKRSDKAQALVFFTPYRPWLFDKDMAFFELAEAAGFTVEKIIEHVMDKVMFDDDPGDELLRRTVFGYRLRWRQELLQS</sequence>
<dbReference type="PROSITE" id="PS51560">
    <property type="entry name" value="SAM_MT_NNT1"/>
    <property type="match status" value="1"/>
</dbReference>
<evidence type="ECO:0000313" key="7">
    <source>
        <dbReference type="Proteomes" id="UP000503462"/>
    </source>
</evidence>
<gene>
    <name evidence="5" type="primary">EFM7</name>
    <name evidence="6" type="ORF">AMS68_001970</name>
</gene>
<comment type="similarity">
    <text evidence="5">Belongs to the class I-like SAM-binding methyltransferase superfamily. EFM7 family.</text>
</comment>
<dbReference type="GO" id="GO:0071885">
    <property type="term" value="F:N-terminal protein N-methyltransferase activity"/>
    <property type="evidence" value="ECO:0007669"/>
    <property type="project" value="UniProtKB-UniRule"/>
</dbReference>
<evidence type="ECO:0000256" key="1">
    <source>
        <dbReference type="ARBA" id="ARBA00022490"/>
    </source>
</evidence>
<protein>
    <recommendedName>
        <fullName evidence="5">Protein N-terminal and lysine N-methyltransferase EFM7</fullName>
        <ecNumber evidence="5">2.1.1.-</ecNumber>
    </recommendedName>
    <alternativeName>
        <fullName evidence="5">Elongation factor methyltransferase 7</fullName>
    </alternativeName>
</protein>
<dbReference type="HAMAP" id="MF_03223">
    <property type="entry name" value="Methyltr_EFM7"/>
    <property type="match status" value="1"/>
</dbReference>
<dbReference type="GO" id="GO:0032259">
    <property type="term" value="P:methylation"/>
    <property type="evidence" value="ECO:0007669"/>
    <property type="project" value="UniProtKB-KW"/>
</dbReference>
<comment type="subcellular location">
    <subcellularLocation>
        <location evidence="5">Cytoplasm</location>
    </subcellularLocation>
</comment>
<dbReference type="InterPro" id="IPR029063">
    <property type="entry name" value="SAM-dependent_MTases_sf"/>
</dbReference>